<gene>
    <name evidence="5" type="ORF">H5P27_18685</name>
</gene>
<dbReference type="PANTHER" id="PTHR43280:SF27">
    <property type="entry name" value="TRANSCRIPTIONAL REGULATOR MTLR"/>
    <property type="match status" value="1"/>
</dbReference>
<dbReference type="InterPro" id="IPR009057">
    <property type="entry name" value="Homeodomain-like_sf"/>
</dbReference>
<dbReference type="SUPFAM" id="SSF46689">
    <property type="entry name" value="Homeodomain-like"/>
    <property type="match status" value="2"/>
</dbReference>
<proteinExistence type="predicted"/>
<keyword evidence="1" id="KW-0805">Transcription regulation</keyword>
<keyword evidence="6" id="KW-1185">Reference proteome</keyword>
<accession>A0A7X1EAA7</accession>
<comment type="caution">
    <text evidence="5">The sequence shown here is derived from an EMBL/GenBank/DDBJ whole genome shotgun (WGS) entry which is preliminary data.</text>
</comment>
<dbReference type="EMBL" id="JACHVC010000013">
    <property type="protein sequence ID" value="MBC2608088.1"/>
    <property type="molecule type" value="Genomic_DNA"/>
</dbReference>
<evidence type="ECO:0000313" key="5">
    <source>
        <dbReference type="EMBL" id="MBC2608088.1"/>
    </source>
</evidence>
<sequence>MVNSFDPNRPDFTPYGLTCVEWTPAPMERPNHHNEIELNMVAKGSLTYDFGTTQITTRSGELAVFWASIPHQTIECEDDTNYFVATIPYSWFLQFKLPTAFTEAIQRGFFLKEPIAQRITEECSRFSTWQEDLEEGTEEGREIVLIEVQARLMRMAKRIADTLPHEPRPKNAHFHKARLRHLDHVEQMACYIAQNYLNPITANQIGKATNLHPNYAMSLFKRFFGMSIVDYITFNRITHAQRLLLTTDLKVPDIAHASGFLSISRFNEAFRSLSGTSPRNYRKERSY</sequence>
<dbReference type="InterPro" id="IPR018062">
    <property type="entry name" value="HTH_AraC-typ_CS"/>
</dbReference>
<dbReference type="InterPro" id="IPR018060">
    <property type="entry name" value="HTH_AraC"/>
</dbReference>
<dbReference type="PROSITE" id="PS00041">
    <property type="entry name" value="HTH_ARAC_FAMILY_1"/>
    <property type="match status" value="1"/>
</dbReference>
<dbReference type="GO" id="GO:0043565">
    <property type="term" value="F:sequence-specific DNA binding"/>
    <property type="evidence" value="ECO:0007669"/>
    <property type="project" value="InterPro"/>
</dbReference>
<dbReference type="SMART" id="SM00342">
    <property type="entry name" value="HTH_ARAC"/>
    <property type="match status" value="1"/>
</dbReference>
<organism evidence="5 6">
    <name type="scientific">Pelagicoccus albus</name>
    <dbReference type="NCBI Taxonomy" id="415222"/>
    <lineage>
        <taxon>Bacteria</taxon>
        <taxon>Pseudomonadati</taxon>
        <taxon>Verrucomicrobiota</taxon>
        <taxon>Opitutia</taxon>
        <taxon>Puniceicoccales</taxon>
        <taxon>Pelagicoccaceae</taxon>
        <taxon>Pelagicoccus</taxon>
    </lineage>
</organism>
<evidence type="ECO:0000259" key="4">
    <source>
        <dbReference type="PROSITE" id="PS01124"/>
    </source>
</evidence>
<feature type="domain" description="HTH araC/xylS-type" evidence="4">
    <location>
        <begin position="186"/>
        <end position="284"/>
    </location>
</feature>
<dbReference type="GO" id="GO:0003700">
    <property type="term" value="F:DNA-binding transcription factor activity"/>
    <property type="evidence" value="ECO:0007669"/>
    <property type="project" value="InterPro"/>
</dbReference>
<dbReference type="AlphaFoldDB" id="A0A7X1EAA7"/>
<reference evidence="5 6" key="1">
    <citation type="submission" date="2020-07" db="EMBL/GenBank/DDBJ databases">
        <authorList>
            <person name="Feng X."/>
        </authorList>
    </citation>
    <scope>NUCLEOTIDE SEQUENCE [LARGE SCALE GENOMIC DNA]</scope>
    <source>
        <strain evidence="5 6">JCM23202</strain>
    </source>
</reference>
<evidence type="ECO:0000256" key="1">
    <source>
        <dbReference type="ARBA" id="ARBA00023015"/>
    </source>
</evidence>
<evidence type="ECO:0000313" key="6">
    <source>
        <dbReference type="Proteomes" id="UP000526501"/>
    </source>
</evidence>
<dbReference type="PANTHER" id="PTHR43280">
    <property type="entry name" value="ARAC-FAMILY TRANSCRIPTIONAL REGULATOR"/>
    <property type="match status" value="1"/>
</dbReference>
<protein>
    <submittedName>
        <fullName evidence="5">Helix-turn-helix domain-containing protein</fullName>
    </submittedName>
</protein>
<dbReference type="InterPro" id="IPR011051">
    <property type="entry name" value="RmlC_Cupin_sf"/>
</dbReference>
<dbReference type="SUPFAM" id="SSF51182">
    <property type="entry name" value="RmlC-like cupins"/>
    <property type="match status" value="1"/>
</dbReference>
<name>A0A7X1EAA7_9BACT</name>
<dbReference type="InterPro" id="IPR014710">
    <property type="entry name" value="RmlC-like_jellyroll"/>
</dbReference>
<evidence type="ECO:0000256" key="2">
    <source>
        <dbReference type="ARBA" id="ARBA00023125"/>
    </source>
</evidence>
<dbReference type="Gene3D" id="2.60.120.10">
    <property type="entry name" value="Jelly Rolls"/>
    <property type="match status" value="1"/>
</dbReference>
<keyword evidence="2" id="KW-0238">DNA-binding</keyword>
<dbReference type="Pfam" id="PF12833">
    <property type="entry name" value="HTH_18"/>
    <property type="match status" value="1"/>
</dbReference>
<dbReference type="RefSeq" id="WP_185661943.1">
    <property type="nucleotide sequence ID" value="NZ_CAWPOO010000013.1"/>
</dbReference>
<dbReference type="Proteomes" id="UP000526501">
    <property type="component" value="Unassembled WGS sequence"/>
</dbReference>
<evidence type="ECO:0000256" key="3">
    <source>
        <dbReference type="ARBA" id="ARBA00023163"/>
    </source>
</evidence>
<dbReference type="Gene3D" id="1.10.10.60">
    <property type="entry name" value="Homeodomain-like"/>
    <property type="match status" value="2"/>
</dbReference>
<keyword evidence="3" id="KW-0804">Transcription</keyword>
<dbReference type="PROSITE" id="PS01124">
    <property type="entry name" value="HTH_ARAC_FAMILY_2"/>
    <property type="match status" value="1"/>
</dbReference>